<organism evidence="1">
    <name type="scientific">Thiolapillus brandeum</name>
    <dbReference type="NCBI Taxonomy" id="1076588"/>
    <lineage>
        <taxon>Bacteria</taxon>
        <taxon>Pseudomonadati</taxon>
        <taxon>Pseudomonadota</taxon>
        <taxon>Gammaproteobacteria</taxon>
        <taxon>Chromatiales</taxon>
        <taxon>Sedimenticolaceae</taxon>
        <taxon>Thiolapillus</taxon>
    </lineage>
</organism>
<gene>
    <name evidence="1" type="ORF">ENG92_00945</name>
</gene>
<dbReference type="EMBL" id="DRCV01000044">
    <property type="protein sequence ID" value="HDK37570.1"/>
    <property type="molecule type" value="Genomic_DNA"/>
</dbReference>
<name>A0A831NVH8_9GAMM</name>
<dbReference type="AlphaFoldDB" id="A0A831NVH8"/>
<proteinExistence type="predicted"/>
<comment type="caution">
    <text evidence="1">The sequence shown here is derived from an EMBL/GenBank/DDBJ whole genome shotgun (WGS) entry which is preliminary data.</text>
</comment>
<protein>
    <submittedName>
        <fullName evidence="1">Uncharacterized protein</fullName>
    </submittedName>
</protein>
<evidence type="ECO:0000313" key="1">
    <source>
        <dbReference type="EMBL" id="HDK37570.1"/>
    </source>
</evidence>
<accession>A0A831NVH8</accession>
<reference evidence="1" key="1">
    <citation type="journal article" date="2020" name="mSystems">
        <title>Genome- and Community-Level Interaction Insights into Carbon Utilization and Element Cycling Functions of Hydrothermarchaeota in Hydrothermal Sediment.</title>
        <authorList>
            <person name="Zhou Z."/>
            <person name="Liu Y."/>
            <person name="Xu W."/>
            <person name="Pan J."/>
            <person name="Luo Z.H."/>
            <person name="Li M."/>
        </authorList>
    </citation>
    <scope>NUCLEOTIDE SEQUENCE [LARGE SCALE GENOMIC DNA]</scope>
    <source>
        <strain evidence="1">HyVt-26</strain>
    </source>
</reference>
<dbReference type="Proteomes" id="UP000885822">
    <property type="component" value="Unassembled WGS sequence"/>
</dbReference>
<sequence>MQELIQQIRMTIPLDLPEAKVCSDSCNACSLKLLEYLSGELDNWEARLQAGEKPGLLELSQLARSARKIHRVLQKNGLIADH</sequence>